<name>A0A0G0TSA0_9BACT</name>
<evidence type="ECO:0000259" key="1">
    <source>
        <dbReference type="Pfam" id="PF00534"/>
    </source>
</evidence>
<dbReference type="PATRIC" id="fig|1619033.3.peg.441"/>
<evidence type="ECO:0000313" key="2">
    <source>
        <dbReference type="EMBL" id="KKR40732.1"/>
    </source>
</evidence>
<keyword evidence="2" id="KW-0808">Transferase</keyword>
<dbReference type="PANTHER" id="PTHR12526">
    <property type="entry name" value="GLYCOSYLTRANSFERASE"/>
    <property type="match status" value="1"/>
</dbReference>
<dbReference type="Gene3D" id="3.40.50.2000">
    <property type="entry name" value="Glycogen Phosphorylase B"/>
    <property type="match status" value="2"/>
</dbReference>
<accession>A0A0G0TSA0</accession>
<dbReference type="PANTHER" id="PTHR12526:SF637">
    <property type="entry name" value="GLYCOSYLTRANSFERASE EPSF-RELATED"/>
    <property type="match status" value="1"/>
</dbReference>
<dbReference type="GO" id="GO:0016757">
    <property type="term" value="F:glycosyltransferase activity"/>
    <property type="evidence" value="ECO:0007669"/>
    <property type="project" value="InterPro"/>
</dbReference>
<organism evidence="2 3">
    <name type="scientific">Candidatus Yanofskybacteria bacterium GW2011_GWE2_40_11</name>
    <dbReference type="NCBI Taxonomy" id="1619033"/>
    <lineage>
        <taxon>Bacteria</taxon>
        <taxon>Candidatus Yanofskyibacteriota</taxon>
    </lineage>
</organism>
<dbReference type="EMBL" id="LBXZ01000005">
    <property type="protein sequence ID" value="KKR40732.1"/>
    <property type="molecule type" value="Genomic_DNA"/>
</dbReference>
<evidence type="ECO:0000313" key="3">
    <source>
        <dbReference type="Proteomes" id="UP000034072"/>
    </source>
</evidence>
<dbReference type="InterPro" id="IPR001296">
    <property type="entry name" value="Glyco_trans_1"/>
</dbReference>
<proteinExistence type="predicted"/>
<comment type="caution">
    <text evidence="2">The sequence shown here is derived from an EMBL/GenBank/DDBJ whole genome shotgun (WGS) entry which is preliminary data.</text>
</comment>
<protein>
    <submittedName>
        <fullName evidence="2">Glycosyl transferase group 1</fullName>
    </submittedName>
</protein>
<feature type="domain" description="Glycosyl transferase family 1" evidence="1">
    <location>
        <begin position="212"/>
        <end position="348"/>
    </location>
</feature>
<gene>
    <name evidence="2" type="ORF">UT75_C0005G0040</name>
</gene>
<dbReference type="AlphaFoldDB" id="A0A0G0TSA0"/>
<dbReference type="Proteomes" id="UP000034072">
    <property type="component" value="Unassembled WGS sequence"/>
</dbReference>
<dbReference type="Pfam" id="PF00534">
    <property type="entry name" value="Glycos_transf_1"/>
    <property type="match status" value="1"/>
</dbReference>
<sequence length="382" mass="43286">MISGVGASALAEGKRGAFYNTLEEFHKHWDRIDIICPRVRNDRGLLAPAAAGKGALRYENKFFGNVFIHPSPWPKILQPFWIYFEGLKILSANGGLLGGKDRHWELENQNWVMTVHEYPPFYNGLGARMLWNKIKVPYVLEIMHIPGYPRTSDLREFFYKFLTRIFISIDSSKAKAIRVINKNEVPGFLKKAGVSESKIKYIPAFYIDLDIFKLMNLEKKYDLIFVGRLEKNKGLDILLEIAKKSNLKILIVGNGALHNYLKLEIQNSKLNDRVILYGWAKDSAEVAKLINESRALIMLSYNEGGPRVILEALACGIPVIATLVGIVPDVLNSNNGRIIDWSSDQAIKAFKEAKDIKVETDLSRFDKTVAIKNYADNIKSLI</sequence>
<reference evidence="2 3" key="1">
    <citation type="journal article" date="2015" name="Nature">
        <title>rRNA introns, odd ribosomes, and small enigmatic genomes across a large radiation of phyla.</title>
        <authorList>
            <person name="Brown C.T."/>
            <person name="Hug L.A."/>
            <person name="Thomas B.C."/>
            <person name="Sharon I."/>
            <person name="Castelle C.J."/>
            <person name="Singh A."/>
            <person name="Wilkins M.J."/>
            <person name="Williams K.H."/>
            <person name="Banfield J.F."/>
        </authorList>
    </citation>
    <scope>NUCLEOTIDE SEQUENCE [LARGE SCALE GENOMIC DNA]</scope>
</reference>
<dbReference type="SUPFAM" id="SSF53756">
    <property type="entry name" value="UDP-Glycosyltransferase/glycogen phosphorylase"/>
    <property type="match status" value="1"/>
</dbReference>